<dbReference type="PROSITE" id="PS51257">
    <property type="entry name" value="PROKAR_LIPOPROTEIN"/>
    <property type="match status" value="1"/>
</dbReference>
<dbReference type="Proteomes" id="UP000282321">
    <property type="component" value="Unassembled WGS sequence"/>
</dbReference>
<feature type="signal peptide" evidence="1">
    <location>
        <begin position="1"/>
        <end position="20"/>
    </location>
</feature>
<name>A0A660S999_UNCT6</name>
<accession>A0A660S999</accession>
<sequence>MKKLLLSLAALIILASCEHRNTTNEPVKNNVIAEFSFMTRGDFALYIYSNLHDSKHWENRKFNLTPKSAIDYAIYKKYMYDYPNGDFGGDRLLTWIDFVMFLGAFYNKINHTKKAILPPLKNYSYLKDLFSVLIGNKLLNYEEIAEFKGNFPIPEAIVKNRVQILNWLMNEN</sequence>
<comment type="caution">
    <text evidence="2">The sequence shown here is derived from an EMBL/GenBank/DDBJ whole genome shotgun (WGS) entry which is preliminary data.</text>
</comment>
<evidence type="ECO:0008006" key="4">
    <source>
        <dbReference type="Google" id="ProtNLM"/>
    </source>
</evidence>
<evidence type="ECO:0000256" key="1">
    <source>
        <dbReference type="SAM" id="SignalP"/>
    </source>
</evidence>
<reference evidence="2 3" key="1">
    <citation type="submission" date="2018-06" db="EMBL/GenBank/DDBJ databases">
        <title>Extensive metabolic versatility and redundancy in microbially diverse, dynamic hydrothermal sediments.</title>
        <authorList>
            <person name="Dombrowski N."/>
            <person name="Teske A."/>
            <person name="Baker B.J."/>
        </authorList>
    </citation>
    <scope>NUCLEOTIDE SEQUENCE [LARGE SCALE GENOMIC DNA]</scope>
    <source>
        <strain evidence="2">B35_G9</strain>
    </source>
</reference>
<organism evidence="2 3">
    <name type="scientific">candidate division TA06 bacterium</name>
    <dbReference type="NCBI Taxonomy" id="2250710"/>
    <lineage>
        <taxon>Bacteria</taxon>
        <taxon>Bacteria division TA06</taxon>
    </lineage>
</organism>
<gene>
    <name evidence="2" type="ORF">DRP44_03040</name>
</gene>
<evidence type="ECO:0000313" key="2">
    <source>
        <dbReference type="EMBL" id="RKX66986.1"/>
    </source>
</evidence>
<dbReference type="EMBL" id="QNBC01000028">
    <property type="protein sequence ID" value="RKX66986.1"/>
    <property type="molecule type" value="Genomic_DNA"/>
</dbReference>
<proteinExistence type="predicted"/>
<protein>
    <recommendedName>
        <fullName evidence="4">SLH domain-containing protein</fullName>
    </recommendedName>
</protein>
<keyword evidence="1" id="KW-0732">Signal</keyword>
<dbReference type="AlphaFoldDB" id="A0A660S999"/>
<feature type="chain" id="PRO_5024961096" description="SLH domain-containing protein" evidence="1">
    <location>
        <begin position="21"/>
        <end position="172"/>
    </location>
</feature>
<evidence type="ECO:0000313" key="3">
    <source>
        <dbReference type="Proteomes" id="UP000282321"/>
    </source>
</evidence>